<dbReference type="InterPro" id="IPR049249">
    <property type="entry name" value="DUF6882"/>
</dbReference>
<dbReference type="Proteomes" id="UP000634530">
    <property type="component" value="Chromosome"/>
</dbReference>
<sequence length="159" mass="17636">MSEQTFERLLETATAALMSKQEELHRLYALGDMARWSLDQETATTQFFDASDRMAVEAQILNIGSFSPRHSTWKWAWGNPSVPQALREKALPLKELQTITGFDLFASEEAIALEDESMAWELTALAVQHLGALGCYRAPSTPDGPTVFLAITGLKHASH</sequence>
<evidence type="ECO:0000313" key="2">
    <source>
        <dbReference type="Proteomes" id="UP000634530"/>
    </source>
</evidence>
<dbReference type="KEGG" id="pvw:HU752_012600"/>
<dbReference type="Pfam" id="PF21813">
    <property type="entry name" value="DUF6882"/>
    <property type="match status" value="1"/>
</dbReference>
<reference evidence="1 2" key="2">
    <citation type="journal article" date="2021" name="Microorganisms">
        <title>The Ever-Expanding Pseudomonas Genus: Description of 43 New Species and Partition of the Pseudomonas putida Group.</title>
        <authorList>
            <person name="Girard L."/>
            <person name="Lood C."/>
            <person name="Hofte M."/>
            <person name="Vandamme P."/>
            <person name="Rokni-Zadeh H."/>
            <person name="van Noort V."/>
            <person name="Lavigne R."/>
            <person name="De Mot R."/>
        </authorList>
    </citation>
    <scope>NUCLEOTIDE SEQUENCE [LARGE SCALE GENOMIC DNA]</scope>
    <source>
        <strain evidence="1 2">RW8P3</strain>
    </source>
</reference>
<protein>
    <submittedName>
        <fullName evidence="1">Uncharacterized protein</fullName>
    </submittedName>
</protein>
<proteinExistence type="predicted"/>
<dbReference type="RefSeq" id="WP_186679675.1">
    <property type="nucleotide sequence ID" value="NZ_CP077093.1"/>
</dbReference>
<name>A0A9E6PQ52_9PSED</name>
<dbReference type="EMBL" id="CP077093">
    <property type="protein sequence ID" value="QXI30725.1"/>
    <property type="molecule type" value="Genomic_DNA"/>
</dbReference>
<evidence type="ECO:0000313" key="1">
    <source>
        <dbReference type="EMBL" id="QXI30725.1"/>
    </source>
</evidence>
<dbReference type="AlphaFoldDB" id="A0A9E6PQ52"/>
<gene>
    <name evidence="1" type="ORF">HU752_012600</name>
</gene>
<organism evidence="1 2">
    <name type="scientific">Pseudomonas vanderleydeniana</name>
    <dbReference type="NCBI Taxonomy" id="2745495"/>
    <lineage>
        <taxon>Bacteria</taxon>
        <taxon>Pseudomonadati</taxon>
        <taxon>Pseudomonadota</taxon>
        <taxon>Gammaproteobacteria</taxon>
        <taxon>Pseudomonadales</taxon>
        <taxon>Pseudomonadaceae</taxon>
        <taxon>Pseudomonas</taxon>
    </lineage>
</organism>
<reference evidence="1 2" key="1">
    <citation type="journal article" date="2020" name="Microorganisms">
        <title>Reliable Identification of Environmental Pseudomonas Isolates Using the rpoD Gene.</title>
        <authorList>
            <consortium name="The Broad Institute Genome Sequencing Platform"/>
            <person name="Girard L."/>
            <person name="Lood C."/>
            <person name="Rokni-Zadeh H."/>
            <person name="van Noort V."/>
            <person name="Lavigne R."/>
            <person name="De Mot R."/>
        </authorList>
    </citation>
    <scope>NUCLEOTIDE SEQUENCE [LARGE SCALE GENOMIC DNA]</scope>
    <source>
        <strain evidence="1 2">RW8P3</strain>
    </source>
</reference>
<accession>A0A9E6PQ52</accession>
<keyword evidence="2" id="KW-1185">Reference proteome</keyword>